<evidence type="ECO:0000313" key="1">
    <source>
        <dbReference type="EMBL" id="KAF7834486.1"/>
    </source>
</evidence>
<gene>
    <name evidence="1" type="ORF">G2W53_009345</name>
</gene>
<comment type="caution">
    <text evidence="1">The sequence shown here is derived from an EMBL/GenBank/DDBJ whole genome shotgun (WGS) entry which is preliminary data.</text>
</comment>
<organism evidence="1 2">
    <name type="scientific">Senna tora</name>
    <dbReference type="NCBI Taxonomy" id="362788"/>
    <lineage>
        <taxon>Eukaryota</taxon>
        <taxon>Viridiplantae</taxon>
        <taxon>Streptophyta</taxon>
        <taxon>Embryophyta</taxon>
        <taxon>Tracheophyta</taxon>
        <taxon>Spermatophyta</taxon>
        <taxon>Magnoliopsida</taxon>
        <taxon>eudicotyledons</taxon>
        <taxon>Gunneridae</taxon>
        <taxon>Pentapetalae</taxon>
        <taxon>rosids</taxon>
        <taxon>fabids</taxon>
        <taxon>Fabales</taxon>
        <taxon>Fabaceae</taxon>
        <taxon>Caesalpinioideae</taxon>
        <taxon>Cassia clade</taxon>
        <taxon>Senna</taxon>
    </lineage>
</organism>
<protein>
    <submittedName>
        <fullName evidence="1">Uncharacterized protein</fullName>
    </submittedName>
</protein>
<accession>A0A834WXU1</accession>
<reference evidence="1" key="1">
    <citation type="submission" date="2020-09" db="EMBL/GenBank/DDBJ databases">
        <title>Genome-Enabled Discovery of Anthraquinone Biosynthesis in Senna tora.</title>
        <authorList>
            <person name="Kang S.-H."/>
            <person name="Pandey R.P."/>
            <person name="Lee C.-M."/>
            <person name="Sim J.-S."/>
            <person name="Jeong J.-T."/>
            <person name="Choi B.-S."/>
            <person name="Jung M."/>
            <person name="Ginzburg D."/>
            <person name="Zhao K."/>
            <person name="Won S.Y."/>
            <person name="Oh T.-J."/>
            <person name="Yu Y."/>
            <person name="Kim N.-H."/>
            <person name="Lee O.R."/>
            <person name="Lee T.-H."/>
            <person name="Bashyal P."/>
            <person name="Kim T.-S."/>
            <person name="Lee W.-H."/>
            <person name="Kawkins C."/>
            <person name="Kim C.-K."/>
            <person name="Kim J.S."/>
            <person name="Ahn B.O."/>
            <person name="Rhee S.Y."/>
            <person name="Sohng J.K."/>
        </authorList>
    </citation>
    <scope>NUCLEOTIDE SEQUENCE</scope>
    <source>
        <tissue evidence="1">Leaf</tissue>
    </source>
</reference>
<sequence length="186" mass="21467">MLYLAIGTDARFVEASTWLDGFPHEAYSARKTHSDNLEVWLVGKNILKETWKLKSKWSIPQIFHDMMMIFPAESRSVVMRKMIGGRKASLGPRTWKLLGLMGGSIHSDVFRRHVLSLLNTSLISVQEFEVVRDPIPRHDKGKGICESERAEKRTKQGPLKSHWEFHKGCVWFSEELELKVELHGLR</sequence>
<proteinExistence type="predicted"/>
<dbReference type="AlphaFoldDB" id="A0A834WXU1"/>
<name>A0A834WXU1_9FABA</name>
<evidence type="ECO:0000313" key="2">
    <source>
        <dbReference type="Proteomes" id="UP000634136"/>
    </source>
</evidence>
<keyword evidence="2" id="KW-1185">Reference proteome</keyword>
<dbReference type="EMBL" id="JAAIUW010000004">
    <property type="protein sequence ID" value="KAF7834486.1"/>
    <property type="molecule type" value="Genomic_DNA"/>
</dbReference>
<dbReference type="Proteomes" id="UP000634136">
    <property type="component" value="Unassembled WGS sequence"/>
</dbReference>